<protein>
    <submittedName>
        <fullName evidence="2">Inosose dehydratase</fullName>
        <ecNumber evidence="2">4.2.1.44</ecNumber>
    </submittedName>
</protein>
<dbReference type="InterPro" id="IPR030823">
    <property type="entry name" value="IolE/MocC"/>
</dbReference>
<dbReference type="EMBL" id="CP002038">
    <property type="protein sequence ID" value="ADM96983.1"/>
    <property type="molecule type" value="Genomic_DNA"/>
</dbReference>
<dbReference type="GO" id="GO:0050114">
    <property type="term" value="F:myo-inosose-2 dehydratase activity"/>
    <property type="evidence" value="ECO:0007669"/>
    <property type="project" value="UniProtKB-EC"/>
</dbReference>
<dbReference type="InterPro" id="IPR013022">
    <property type="entry name" value="Xyl_isomerase-like_TIM-brl"/>
</dbReference>
<name>E0SMN6_DICD3</name>
<evidence type="ECO:0000313" key="3">
    <source>
        <dbReference type="Proteomes" id="UP000006859"/>
    </source>
</evidence>
<dbReference type="InterPro" id="IPR050312">
    <property type="entry name" value="IolE/XylAMocC-like"/>
</dbReference>
<evidence type="ECO:0000259" key="1">
    <source>
        <dbReference type="Pfam" id="PF01261"/>
    </source>
</evidence>
<dbReference type="STRING" id="198628.Dda3937_01209"/>
<organism evidence="2 3">
    <name type="scientific">Dickeya dadantii (strain 3937)</name>
    <name type="common">Erwinia chrysanthemi (strain 3937)</name>
    <dbReference type="NCBI Taxonomy" id="198628"/>
    <lineage>
        <taxon>Bacteria</taxon>
        <taxon>Pseudomonadati</taxon>
        <taxon>Pseudomonadota</taxon>
        <taxon>Gammaproteobacteria</taxon>
        <taxon>Enterobacterales</taxon>
        <taxon>Pectobacteriaceae</taxon>
        <taxon>Dickeya</taxon>
    </lineage>
</organism>
<dbReference type="PANTHER" id="PTHR12110:SF41">
    <property type="entry name" value="INOSOSE DEHYDRATASE"/>
    <property type="match status" value="1"/>
</dbReference>
<dbReference type="EC" id="4.2.1.44" evidence="2"/>
<dbReference type="PANTHER" id="PTHR12110">
    <property type="entry name" value="HYDROXYPYRUVATE ISOMERASE"/>
    <property type="match status" value="1"/>
</dbReference>
<dbReference type="eggNOG" id="COG1082">
    <property type="taxonomic scope" value="Bacteria"/>
</dbReference>
<evidence type="ECO:0000313" key="2">
    <source>
        <dbReference type="EMBL" id="ADM96983.1"/>
    </source>
</evidence>
<gene>
    <name evidence="2" type="primary">mocC</name>
    <name evidence="2" type="ordered locus">Dda3937_01209</name>
</gene>
<keyword evidence="2" id="KW-0456">Lyase</keyword>
<dbReference type="NCBIfam" id="TIGR04379">
    <property type="entry name" value="myo_inos_iolE"/>
    <property type="match status" value="1"/>
</dbReference>
<keyword evidence="3" id="KW-1185">Reference proteome</keyword>
<dbReference type="AlphaFoldDB" id="E0SMN6"/>
<reference evidence="2 3" key="1">
    <citation type="journal article" date="2011" name="J. Bacteriol.">
        <title>Genome sequence of the plant-pathogenic bacterium Dickeya dadantii 3937.</title>
        <authorList>
            <person name="Glasner J.D."/>
            <person name="Yang C.H."/>
            <person name="Reverchon S."/>
            <person name="Hugouvieux-Cotte-Pattat N."/>
            <person name="Condemine G."/>
            <person name="Bohin J.P."/>
            <person name="Van Gijsegem F."/>
            <person name="Yang S."/>
            <person name="Franza T."/>
            <person name="Expert D."/>
            <person name="Plunkett G. III"/>
            <person name="San Francisco M.J."/>
            <person name="Charkowski A.O."/>
            <person name="Py B."/>
            <person name="Bell K."/>
            <person name="Rauscher L."/>
            <person name="Rodriguez-Palenzuela P."/>
            <person name="Toussaint A."/>
            <person name="Holeva M.C."/>
            <person name="He S.Y."/>
            <person name="Douet V."/>
            <person name="Boccara M."/>
            <person name="Blanco C."/>
            <person name="Toth I."/>
            <person name="Anderson B.D."/>
            <person name="Biehl B.S."/>
            <person name="Mau B."/>
            <person name="Flynn S.M."/>
            <person name="Barras F."/>
            <person name="Lindeberg M."/>
            <person name="Birch P.R."/>
            <person name="Tsuyumu S."/>
            <person name="Shi X."/>
            <person name="Hibbing M."/>
            <person name="Yap M.N."/>
            <person name="Carpentier M."/>
            <person name="Dassa E."/>
            <person name="Umehara M."/>
            <person name="Kim J.F."/>
            <person name="Rusch M."/>
            <person name="Soni P."/>
            <person name="Mayhew G.F."/>
            <person name="Fouts D.E."/>
            <person name="Gill S.R."/>
            <person name="Blattner F.R."/>
            <person name="Keen N.T."/>
            <person name="Perna N.T."/>
        </authorList>
    </citation>
    <scope>NUCLEOTIDE SEQUENCE [LARGE SCALE GENOMIC DNA]</scope>
    <source>
        <strain evidence="2 3">3937</strain>
    </source>
</reference>
<dbReference type="KEGG" id="ddd:Dda3937_01209"/>
<dbReference type="Gene3D" id="3.20.20.150">
    <property type="entry name" value="Divalent-metal-dependent TIM barrel enzymes"/>
    <property type="match status" value="1"/>
</dbReference>
<sequence length="311" mass="34494">MASARLNPFNERESRMTVQLGINPLTWTNDDLPSLGAETPLETCLSEGRQAGFAGFELGNKFPRQSGVLGPILKKHGLSLVSGWYSGQLLTRSVKEEIAAVQDHLNLLRELGATVLVFAEVTGAVHGEQRTPVHLRPRFPAARWQEYGDKLSEFARYTEQQGVQIAYHHHMGTVIETADDVDQLMTHTGPEVGLLLDTGHLTFAGADPLAVAQRWVQRINHVHCKDIRPEVLKEVKNRKYSFLDAVLSGVFTVPGDGCVDYPSLFRLLKADDYQGWLVVEAEQDPAVAHPLTYATMGFNNLQRFARDAGLI</sequence>
<feature type="domain" description="Xylose isomerase-like TIM barrel" evidence="1">
    <location>
        <begin position="49"/>
        <end position="285"/>
    </location>
</feature>
<dbReference type="Pfam" id="PF01261">
    <property type="entry name" value="AP_endonuc_2"/>
    <property type="match status" value="1"/>
</dbReference>
<dbReference type="InterPro" id="IPR036237">
    <property type="entry name" value="Xyl_isomerase-like_sf"/>
</dbReference>
<dbReference type="HOGENOM" id="CLU_059523_0_0_6"/>
<accession>E0SMN6</accession>
<dbReference type="Proteomes" id="UP000006859">
    <property type="component" value="Chromosome"/>
</dbReference>
<dbReference type="SUPFAM" id="SSF51658">
    <property type="entry name" value="Xylose isomerase-like"/>
    <property type="match status" value="1"/>
</dbReference>
<proteinExistence type="predicted"/>